<evidence type="ECO:0000313" key="3">
    <source>
        <dbReference type="Proteomes" id="UP001219518"/>
    </source>
</evidence>
<reference evidence="2" key="2">
    <citation type="journal article" date="2023" name="BMC Genomics">
        <title>Pest status, molecular evolution, and epigenetic factors derived from the genome assembly of Frankliniella fusca, a thysanopteran phytovirus vector.</title>
        <authorList>
            <person name="Catto M.A."/>
            <person name="Labadie P.E."/>
            <person name="Jacobson A.L."/>
            <person name="Kennedy G.G."/>
            <person name="Srinivasan R."/>
            <person name="Hunt B.G."/>
        </authorList>
    </citation>
    <scope>NUCLEOTIDE SEQUENCE</scope>
    <source>
        <strain evidence="2">PL_HMW_Pooled</strain>
    </source>
</reference>
<evidence type="ECO:0000313" key="2">
    <source>
        <dbReference type="EMBL" id="KAK3926277.1"/>
    </source>
</evidence>
<protein>
    <submittedName>
        <fullName evidence="2">Opsin-5</fullName>
    </submittedName>
</protein>
<gene>
    <name evidence="2" type="ORF">KUF71_014526</name>
</gene>
<comment type="caution">
    <text evidence="2">The sequence shown here is derived from an EMBL/GenBank/DDBJ whole genome shotgun (WGS) entry which is preliminary data.</text>
</comment>
<proteinExistence type="predicted"/>
<dbReference type="EMBL" id="JAHWGI010001243">
    <property type="protein sequence ID" value="KAK3926277.1"/>
    <property type="molecule type" value="Genomic_DNA"/>
</dbReference>
<sequence length="141" mass="15669">MVHVNVHHFKNSAHQIEVKLTKPFSAGYWCLKLLIGYINTIKQDLVAARGNMGRVVNMQVLSDKRLSSSSLTAMWNSISDKLCDHSYQCCHQVLLQAAKSSLSTVAAENAMLRNKAENILALQAEKEALTSEVQLLSVRTD</sequence>
<reference evidence="2" key="1">
    <citation type="submission" date="2021-07" db="EMBL/GenBank/DDBJ databases">
        <authorList>
            <person name="Catto M.A."/>
            <person name="Jacobson A."/>
            <person name="Kennedy G."/>
            <person name="Labadie P."/>
            <person name="Hunt B.G."/>
            <person name="Srinivasan R."/>
        </authorList>
    </citation>
    <scope>NUCLEOTIDE SEQUENCE</scope>
    <source>
        <strain evidence="2">PL_HMW_Pooled</strain>
        <tissue evidence="2">Head</tissue>
    </source>
</reference>
<keyword evidence="3" id="KW-1185">Reference proteome</keyword>
<accession>A0AAE1HRV1</accession>
<feature type="coiled-coil region" evidence="1">
    <location>
        <begin position="112"/>
        <end position="139"/>
    </location>
</feature>
<name>A0AAE1HRV1_9NEOP</name>
<dbReference type="Proteomes" id="UP001219518">
    <property type="component" value="Unassembled WGS sequence"/>
</dbReference>
<dbReference type="AlphaFoldDB" id="A0AAE1HRV1"/>
<keyword evidence="1" id="KW-0175">Coiled coil</keyword>
<organism evidence="2 3">
    <name type="scientific">Frankliniella fusca</name>
    <dbReference type="NCBI Taxonomy" id="407009"/>
    <lineage>
        <taxon>Eukaryota</taxon>
        <taxon>Metazoa</taxon>
        <taxon>Ecdysozoa</taxon>
        <taxon>Arthropoda</taxon>
        <taxon>Hexapoda</taxon>
        <taxon>Insecta</taxon>
        <taxon>Pterygota</taxon>
        <taxon>Neoptera</taxon>
        <taxon>Paraneoptera</taxon>
        <taxon>Thysanoptera</taxon>
        <taxon>Terebrantia</taxon>
        <taxon>Thripoidea</taxon>
        <taxon>Thripidae</taxon>
        <taxon>Frankliniella</taxon>
    </lineage>
</organism>
<evidence type="ECO:0000256" key="1">
    <source>
        <dbReference type="SAM" id="Coils"/>
    </source>
</evidence>